<dbReference type="RefSeq" id="WP_073593301.1">
    <property type="nucleotide sequence ID" value="NZ_MRCE01000008.1"/>
</dbReference>
<comment type="similarity">
    <text evidence="1">Belongs to the 'phage' integrase family.</text>
</comment>
<dbReference type="Gene3D" id="1.10.443.10">
    <property type="entry name" value="Intergrase catalytic core"/>
    <property type="match status" value="1"/>
</dbReference>
<keyword evidence="2" id="KW-0229">DNA integration</keyword>
<dbReference type="Proteomes" id="UP000185860">
    <property type="component" value="Unassembled WGS sequence"/>
</dbReference>
<dbReference type="PANTHER" id="PTHR30629">
    <property type="entry name" value="PROPHAGE INTEGRASE"/>
    <property type="match status" value="1"/>
</dbReference>
<dbReference type="AlphaFoldDB" id="A0A1U7IMC3"/>
<dbReference type="Pfam" id="PF00589">
    <property type="entry name" value="Phage_integrase"/>
    <property type="match status" value="1"/>
</dbReference>
<dbReference type="GO" id="GO:0015074">
    <property type="term" value="P:DNA integration"/>
    <property type="evidence" value="ECO:0007669"/>
    <property type="project" value="UniProtKB-KW"/>
</dbReference>
<keyword evidence="4" id="KW-0233">DNA recombination</keyword>
<evidence type="ECO:0000259" key="5">
    <source>
        <dbReference type="PROSITE" id="PS51898"/>
    </source>
</evidence>
<accession>A0A1U7IMC3</accession>
<evidence type="ECO:0000313" key="7">
    <source>
        <dbReference type="Proteomes" id="UP000185860"/>
    </source>
</evidence>
<protein>
    <recommendedName>
        <fullName evidence="5">Tyr recombinase domain-containing protein</fullName>
    </recommendedName>
</protein>
<dbReference type="InterPro" id="IPR010998">
    <property type="entry name" value="Integrase_recombinase_N"/>
</dbReference>
<dbReference type="GO" id="GO:0006310">
    <property type="term" value="P:DNA recombination"/>
    <property type="evidence" value="ECO:0007669"/>
    <property type="project" value="UniProtKB-KW"/>
</dbReference>
<dbReference type="InterPro" id="IPR050808">
    <property type="entry name" value="Phage_Integrase"/>
</dbReference>
<dbReference type="SUPFAM" id="SSF56349">
    <property type="entry name" value="DNA breaking-rejoining enzymes"/>
    <property type="match status" value="1"/>
</dbReference>
<keyword evidence="3" id="KW-0238">DNA-binding</keyword>
<evidence type="ECO:0000256" key="1">
    <source>
        <dbReference type="ARBA" id="ARBA00008857"/>
    </source>
</evidence>
<evidence type="ECO:0000256" key="3">
    <source>
        <dbReference type="ARBA" id="ARBA00023125"/>
    </source>
</evidence>
<evidence type="ECO:0000313" key="6">
    <source>
        <dbReference type="EMBL" id="OKH38334.1"/>
    </source>
</evidence>
<organism evidence="6 7">
    <name type="scientific">[Phormidium ambiguum] IAM M-71</name>
    <dbReference type="NCBI Taxonomy" id="454136"/>
    <lineage>
        <taxon>Bacteria</taxon>
        <taxon>Bacillati</taxon>
        <taxon>Cyanobacteriota</taxon>
        <taxon>Cyanophyceae</taxon>
        <taxon>Oscillatoriophycideae</taxon>
        <taxon>Aerosakkonematales</taxon>
        <taxon>Aerosakkonemataceae</taxon>
        <taxon>Floridanema</taxon>
    </lineage>
</organism>
<dbReference type="STRING" id="454136.NIES2119_09870"/>
<dbReference type="InterPro" id="IPR013762">
    <property type="entry name" value="Integrase-like_cat_sf"/>
</dbReference>
<dbReference type="InterPro" id="IPR022000">
    <property type="entry name" value="Min27-like_integrase_DNA_bind"/>
</dbReference>
<evidence type="ECO:0000256" key="2">
    <source>
        <dbReference type="ARBA" id="ARBA00022908"/>
    </source>
</evidence>
<comment type="caution">
    <text evidence="6">The sequence shown here is derived from an EMBL/GenBank/DDBJ whole genome shotgun (WGS) entry which is preliminary data.</text>
</comment>
<dbReference type="InterPro" id="IPR011010">
    <property type="entry name" value="DNA_brk_join_enz"/>
</dbReference>
<dbReference type="PROSITE" id="PS51898">
    <property type="entry name" value="TYR_RECOMBINASE"/>
    <property type="match status" value="1"/>
</dbReference>
<proteinExistence type="inferred from homology"/>
<dbReference type="EMBL" id="MRCE01000008">
    <property type="protein sequence ID" value="OKH38334.1"/>
    <property type="molecule type" value="Genomic_DNA"/>
</dbReference>
<feature type="domain" description="Tyr recombinase" evidence="5">
    <location>
        <begin position="176"/>
        <end position="361"/>
    </location>
</feature>
<sequence length="361" mass="41483">MRNPRGSVTVTSKRGMLLLRFPRFLFNGEQKYLHLGLPDTPINRQAANMKAQAIAADIAFEKFDYSLEKYQPNYSPKYPQLSELWSQYTEAKSKVLSQTTIQKDFIRVANHIKKLPTDNFNQARKIRDYLLNNYSAETTSKMLMYFGACCNWAINEGIISTNPFEKLSVDKKPYNANIQPFTKAEVDLIIEAFANSRYYNHYTNFVRFLFLTGCRTSEAVGLTWGKVSLNLEKVVFSEAIVNGNRKGTKTGKTRIFPVNDQLRSLLLEIRPNQYKTEQLIFTSPEGMAIDAHNFLMRAWKKTFDELPIAYRKQYNTRHTFITHCLESGVPVAQVASWVGNSPKTIWQHYAGVINSVEVPKI</sequence>
<dbReference type="OrthoDB" id="530235at2"/>
<name>A0A1U7IMC3_9CYAN</name>
<dbReference type="GO" id="GO:0003677">
    <property type="term" value="F:DNA binding"/>
    <property type="evidence" value="ECO:0007669"/>
    <property type="project" value="UniProtKB-KW"/>
</dbReference>
<gene>
    <name evidence="6" type="ORF">NIES2119_09870</name>
</gene>
<reference evidence="6 7" key="1">
    <citation type="submission" date="2016-11" db="EMBL/GenBank/DDBJ databases">
        <title>Draft Genome Sequences of Nine Cyanobacterial Strains from Diverse Habitats.</title>
        <authorList>
            <person name="Zhu T."/>
            <person name="Hou S."/>
            <person name="Lu X."/>
            <person name="Hess W.R."/>
        </authorList>
    </citation>
    <scope>NUCLEOTIDE SEQUENCE [LARGE SCALE GENOMIC DNA]</scope>
    <source>
        <strain evidence="6 7">IAM M-71</strain>
    </source>
</reference>
<dbReference type="Gene3D" id="1.10.150.130">
    <property type="match status" value="1"/>
</dbReference>
<dbReference type="PANTHER" id="PTHR30629:SF2">
    <property type="entry name" value="PROPHAGE INTEGRASE INTS-RELATED"/>
    <property type="match status" value="1"/>
</dbReference>
<dbReference type="CDD" id="cd01189">
    <property type="entry name" value="INT_ICEBs1_C_like"/>
    <property type="match status" value="1"/>
</dbReference>
<dbReference type="Pfam" id="PF12167">
    <property type="entry name" value="Arm-DNA-bind_2"/>
    <property type="match status" value="1"/>
</dbReference>
<dbReference type="InterPro" id="IPR002104">
    <property type="entry name" value="Integrase_catalytic"/>
</dbReference>
<evidence type="ECO:0000256" key="4">
    <source>
        <dbReference type="ARBA" id="ARBA00023172"/>
    </source>
</evidence>